<dbReference type="GeneID" id="107032057"/>
<accession>A0ABM1HR15</accession>
<keyword evidence="10" id="KW-0812">Transmembrane</keyword>
<dbReference type="Pfam" id="PF16363">
    <property type="entry name" value="GDP_Man_Dehyd"/>
    <property type="match status" value="1"/>
</dbReference>
<sequence>MKLHTQSSMNHRRDEESTMSMSQNTPPSSPKTLKHPRSLPRSINYILKEQRLLFILVGILIGSTFFILQPSLSLLTPSSPIPKSYHGFDSVPGGIHHTSTVTTPYRGAGSVTGRVPVGIGRKRTRVVVTGGAGFVGSHLVDKLIKRGDDVIVIDNFFTGRKENVMHHFGNHRFELIRHDVVEPILLEVDQIYHLACPASPVHYKYNPVKTIKTNVMGTLNMLGLAKRIGAKFLLTSTSEVYGDPLEHPQKETYWGNVNPIGVRSCYDEGKRTAETLTMDYHRGADVEVRIARIFNTYGPRMCLDDGRVVSNFVAQAIRKQPMTVYGDGKQTRSFQYVSDLVDGLMALMDGDHIGPFNLGNPGEFTMLELAEVVKEVIDPSATIEFKANTADDPHKRKPDISKAKELLNWEPKIPLRDGLPLMVNDFRNRILNEDEGKGN</sequence>
<comment type="pathway">
    <text evidence="2">Nucleotide-sugar biosynthesis; UDP-alpha-D-xylose biosynthesis; UDP-alpha-D-xylose from UDP-alpha-D-glucuronate: step 1/1.</text>
</comment>
<proteinExistence type="inferred from homology"/>
<dbReference type="Proteomes" id="UP000694930">
    <property type="component" value="Chromosome 10"/>
</dbReference>
<dbReference type="PANTHER" id="PTHR43078">
    <property type="entry name" value="UDP-GLUCURONIC ACID DECARBOXYLASE-RELATED"/>
    <property type="match status" value="1"/>
</dbReference>
<dbReference type="InterPro" id="IPR036291">
    <property type="entry name" value="NAD(P)-bd_dom_sf"/>
</dbReference>
<dbReference type="Gene3D" id="3.40.50.720">
    <property type="entry name" value="NAD(P)-binding Rossmann-like Domain"/>
    <property type="match status" value="2"/>
</dbReference>
<feature type="transmembrane region" description="Helical" evidence="10">
    <location>
        <begin position="52"/>
        <end position="72"/>
    </location>
</feature>
<evidence type="ECO:0000256" key="7">
    <source>
        <dbReference type="ARBA" id="ARBA00023239"/>
    </source>
</evidence>
<evidence type="ECO:0000256" key="10">
    <source>
        <dbReference type="SAM" id="Phobius"/>
    </source>
</evidence>
<keyword evidence="10" id="KW-1133">Transmembrane helix</keyword>
<evidence type="ECO:0000256" key="4">
    <source>
        <dbReference type="ARBA" id="ARBA00012290"/>
    </source>
</evidence>
<reference evidence="12" key="1">
    <citation type="journal article" date="2014" name="Nat. Genet.">
        <title>The genome of the stress-tolerant wild tomato species Solanum pennellii.</title>
        <authorList>
            <person name="Bolger A."/>
            <person name="Scossa F."/>
            <person name="Bolger M.E."/>
            <person name="Lanz C."/>
            <person name="Maumus F."/>
            <person name="Tohge T."/>
            <person name="Quesneville H."/>
            <person name="Alseekh S."/>
            <person name="Sorensen I."/>
            <person name="Lichtenstein G."/>
            <person name="Fich E.A."/>
            <person name="Conte M."/>
            <person name="Keller H."/>
            <person name="Schneeberger K."/>
            <person name="Schwacke R."/>
            <person name="Ofner I."/>
            <person name="Vrebalov J."/>
            <person name="Xu Y."/>
            <person name="Osorio S."/>
            <person name="Aflitos S.A."/>
            <person name="Schijlen E."/>
            <person name="Jimenez-Gomez J.M."/>
            <person name="Ryngajllo M."/>
            <person name="Kimura S."/>
            <person name="Kumar R."/>
            <person name="Koenig D."/>
            <person name="Headland L.R."/>
            <person name="Maloof J.N."/>
            <person name="Sinha N."/>
            <person name="van Ham R.C."/>
            <person name="Lankhorst R.K."/>
            <person name="Mao L."/>
            <person name="Vogel A."/>
            <person name="Arsova B."/>
            <person name="Panstruga R."/>
            <person name="Fei Z."/>
            <person name="Rose J.K."/>
            <person name="Zamir D."/>
            <person name="Carrari F."/>
            <person name="Giovannoni J.J."/>
            <person name="Weigel D."/>
            <person name="Usadel B."/>
            <person name="Fernie A.R."/>
        </authorList>
    </citation>
    <scope>NUCLEOTIDE SEQUENCE [LARGE SCALE GENOMIC DNA]</scope>
    <source>
        <strain evidence="12">cv. LA0716</strain>
    </source>
</reference>
<gene>
    <name evidence="13" type="primary">LOC107032057</name>
</gene>
<feature type="domain" description="NAD(P)-binding" evidence="11">
    <location>
        <begin position="128"/>
        <end position="420"/>
    </location>
</feature>
<reference evidence="13" key="2">
    <citation type="submission" date="2025-08" db="UniProtKB">
        <authorList>
            <consortium name="RefSeq"/>
        </authorList>
    </citation>
    <scope>IDENTIFICATION</scope>
</reference>
<keyword evidence="10" id="KW-0472">Membrane</keyword>
<evidence type="ECO:0000256" key="8">
    <source>
        <dbReference type="ARBA" id="ARBA00025005"/>
    </source>
</evidence>
<keyword evidence="6" id="KW-0520">NAD</keyword>
<evidence type="ECO:0000313" key="13">
    <source>
        <dbReference type="RefSeq" id="XP_015089102.1"/>
    </source>
</evidence>
<comment type="cofactor">
    <cofactor evidence="1">
        <name>NAD(+)</name>
        <dbReference type="ChEBI" id="CHEBI:57540"/>
    </cofactor>
</comment>
<comment type="function">
    <text evidence="8">Catalyzes the NAD-dependent decarboxylation of UDP-glucuronic acid to UDP-xylose. Necessary for the biosynthesis of the core tetrasaccharide in glycosaminoglycan biosynthesis.</text>
</comment>
<comment type="similarity">
    <text evidence="3">Belongs to the NAD(P)-dependent epimerase/dehydratase family. UDP-glucuronic acid decarboxylase subfamily.</text>
</comment>
<evidence type="ECO:0000256" key="5">
    <source>
        <dbReference type="ARBA" id="ARBA00022793"/>
    </source>
</evidence>
<feature type="region of interest" description="Disordered" evidence="9">
    <location>
        <begin position="1"/>
        <end position="37"/>
    </location>
</feature>
<keyword evidence="7" id="KW-0456">Lyase</keyword>
<dbReference type="RefSeq" id="XP_015089102.1">
    <property type="nucleotide sequence ID" value="XM_015233616.2"/>
</dbReference>
<evidence type="ECO:0000256" key="1">
    <source>
        <dbReference type="ARBA" id="ARBA00001911"/>
    </source>
</evidence>
<keyword evidence="12" id="KW-1185">Reference proteome</keyword>
<dbReference type="SUPFAM" id="SSF51735">
    <property type="entry name" value="NAD(P)-binding Rossmann-fold domains"/>
    <property type="match status" value="1"/>
</dbReference>
<evidence type="ECO:0000256" key="9">
    <source>
        <dbReference type="SAM" id="MobiDB-lite"/>
    </source>
</evidence>
<dbReference type="PANTHER" id="PTHR43078:SF43">
    <property type="entry name" value="UDP-GLUCURONATE DECARBOXYLASE"/>
    <property type="match status" value="1"/>
</dbReference>
<dbReference type="InterPro" id="IPR044516">
    <property type="entry name" value="UXS-like"/>
</dbReference>
<protein>
    <recommendedName>
        <fullName evidence="4">UDP-glucuronate decarboxylase</fullName>
        <ecNumber evidence="4">4.1.1.35</ecNumber>
    </recommendedName>
</protein>
<evidence type="ECO:0000313" key="12">
    <source>
        <dbReference type="Proteomes" id="UP000694930"/>
    </source>
</evidence>
<keyword evidence="5" id="KW-0210">Decarboxylase</keyword>
<dbReference type="InterPro" id="IPR016040">
    <property type="entry name" value="NAD(P)-bd_dom"/>
</dbReference>
<evidence type="ECO:0000256" key="6">
    <source>
        <dbReference type="ARBA" id="ARBA00023027"/>
    </source>
</evidence>
<evidence type="ECO:0000256" key="3">
    <source>
        <dbReference type="ARBA" id="ARBA00007505"/>
    </source>
</evidence>
<dbReference type="EC" id="4.1.1.35" evidence="4"/>
<organism evidence="12 13">
    <name type="scientific">Solanum pennellii</name>
    <name type="common">Tomato</name>
    <name type="synonym">Lycopersicon pennellii</name>
    <dbReference type="NCBI Taxonomy" id="28526"/>
    <lineage>
        <taxon>Eukaryota</taxon>
        <taxon>Viridiplantae</taxon>
        <taxon>Streptophyta</taxon>
        <taxon>Embryophyta</taxon>
        <taxon>Tracheophyta</taxon>
        <taxon>Spermatophyta</taxon>
        <taxon>Magnoliopsida</taxon>
        <taxon>eudicotyledons</taxon>
        <taxon>Gunneridae</taxon>
        <taxon>Pentapetalae</taxon>
        <taxon>asterids</taxon>
        <taxon>lamiids</taxon>
        <taxon>Solanales</taxon>
        <taxon>Solanaceae</taxon>
        <taxon>Solanoideae</taxon>
        <taxon>Solaneae</taxon>
        <taxon>Solanum</taxon>
        <taxon>Solanum subgen. Lycopersicon</taxon>
    </lineage>
</organism>
<dbReference type="CDD" id="cd05230">
    <property type="entry name" value="UGD_SDR_e"/>
    <property type="match status" value="1"/>
</dbReference>
<evidence type="ECO:0000256" key="2">
    <source>
        <dbReference type="ARBA" id="ARBA00005100"/>
    </source>
</evidence>
<evidence type="ECO:0000259" key="11">
    <source>
        <dbReference type="Pfam" id="PF16363"/>
    </source>
</evidence>
<name>A0ABM1HR15_SOLPN</name>